<dbReference type="EMBL" id="CADCTZ010001451">
    <property type="protein sequence ID" value="CAA9398616.1"/>
    <property type="molecule type" value="Genomic_DNA"/>
</dbReference>
<evidence type="ECO:0000313" key="1">
    <source>
        <dbReference type="EMBL" id="CAA9398616.1"/>
    </source>
</evidence>
<reference evidence="1" key="1">
    <citation type="submission" date="2020-02" db="EMBL/GenBank/DDBJ databases">
        <authorList>
            <person name="Meier V. D."/>
        </authorList>
    </citation>
    <scope>NUCLEOTIDE SEQUENCE</scope>
    <source>
        <strain evidence="1">AVDCRST_MAG84</strain>
    </source>
</reference>
<sequence length="140" mass="15656">MASESEVRKYIAYWFQLGKKVLIRNGSEALLPKSVIAGDRYSNEFEECWQKILSPDSGDCYLQGTNETIAQLLTPGWEISACARCAMPIVFRDSGMSPECCPCYDLPNWPDTEMPQPRSPVCNQSQLSGIRDRLLKAGGE</sequence>
<gene>
    <name evidence="1" type="ORF">AVDCRST_MAG84-6005</name>
</gene>
<name>A0A6J4NZV4_9CYAN</name>
<dbReference type="AlphaFoldDB" id="A0A6J4NZV4"/>
<proteinExistence type="predicted"/>
<organism evidence="1">
    <name type="scientific">uncultured Microcoleus sp</name>
    <dbReference type="NCBI Taxonomy" id="259945"/>
    <lineage>
        <taxon>Bacteria</taxon>
        <taxon>Bacillati</taxon>
        <taxon>Cyanobacteriota</taxon>
        <taxon>Cyanophyceae</taxon>
        <taxon>Oscillatoriophycideae</taxon>
        <taxon>Oscillatoriales</taxon>
        <taxon>Microcoleaceae</taxon>
        <taxon>Microcoleus</taxon>
        <taxon>environmental samples</taxon>
    </lineage>
</organism>
<accession>A0A6J4NZV4</accession>
<protein>
    <submittedName>
        <fullName evidence="1">Uncharacterized protein</fullName>
    </submittedName>
</protein>